<keyword evidence="12" id="KW-1185">Reference proteome</keyword>
<dbReference type="Ensembl" id="ENSBJAT00000025920.1">
    <property type="protein sequence ID" value="ENSBJAP00000025226.1"/>
    <property type="gene ID" value="ENSBJAG00000016112.1"/>
</dbReference>
<protein>
    <recommendedName>
        <fullName evidence="10">Fibronectin type-III domain-containing protein</fullName>
    </recommendedName>
</protein>
<dbReference type="SUPFAM" id="SSF49265">
    <property type="entry name" value="Fibronectin type III"/>
    <property type="match status" value="2"/>
</dbReference>
<sequence length="283" mass="30678">MIPNATVVTSPDTPRYVFRNESILPFSPYEVKVGVYNNKGEGPFSSVTTVFSAEEEPSTAPAGVSATSLSSSVIEVSWTAIPWKMSSGRLLGYEVRYWHNGEKEESSNRVKAAGNETSVRITGLKSNLAYYTAVRAYNSAGAGPFSATVNATTKKTPPSQPPGNVVWNVTDSRVILSWEEVRAMENESEVTGYKVLYRTSSQTNMNVLNTDKTTAELLLQFNEDYIIEVKATTEGGDGTSSDQILIPRLASMDARGSGPSVLNIFSVSSFLPTIFSLTLNSVL</sequence>
<dbReference type="Proteomes" id="UP000694555">
    <property type="component" value="Unplaced"/>
</dbReference>
<evidence type="ECO:0000256" key="7">
    <source>
        <dbReference type="ARBA" id="ARBA00023157"/>
    </source>
</evidence>
<evidence type="ECO:0000256" key="9">
    <source>
        <dbReference type="ARBA" id="ARBA00023288"/>
    </source>
</evidence>
<reference evidence="11" key="2">
    <citation type="submission" date="2025-09" db="UniProtKB">
        <authorList>
            <consortium name="Ensembl"/>
        </authorList>
    </citation>
    <scope>IDENTIFICATION</scope>
</reference>
<dbReference type="PANTHER" id="PTHR44170">
    <property type="entry name" value="PROTEIN SIDEKICK"/>
    <property type="match status" value="1"/>
</dbReference>
<keyword evidence="4" id="KW-0677">Repeat</keyword>
<dbReference type="InterPro" id="IPR013783">
    <property type="entry name" value="Ig-like_fold"/>
</dbReference>
<feature type="domain" description="Fibronectin type-III" evidence="10">
    <location>
        <begin position="157"/>
        <end position="253"/>
    </location>
</feature>
<evidence type="ECO:0000256" key="8">
    <source>
        <dbReference type="ARBA" id="ARBA00023180"/>
    </source>
</evidence>
<evidence type="ECO:0000256" key="1">
    <source>
        <dbReference type="ARBA" id="ARBA00004236"/>
    </source>
</evidence>
<evidence type="ECO:0000313" key="12">
    <source>
        <dbReference type="Proteomes" id="UP000694555"/>
    </source>
</evidence>
<organism evidence="11 12">
    <name type="scientific">Buteo japonicus</name>
    <dbReference type="NCBI Taxonomy" id="224669"/>
    <lineage>
        <taxon>Eukaryota</taxon>
        <taxon>Metazoa</taxon>
        <taxon>Chordata</taxon>
        <taxon>Craniata</taxon>
        <taxon>Vertebrata</taxon>
        <taxon>Euteleostomi</taxon>
        <taxon>Archelosauria</taxon>
        <taxon>Archosauria</taxon>
        <taxon>Dinosauria</taxon>
        <taxon>Saurischia</taxon>
        <taxon>Theropoda</taxon>
        <taxon>Coelurosauria</taxon>
        <taxon>Aves</taxon>
        <taxon>Neognathae</taxon>
        <taxon>Neoaves</taxon>
        <taxon>Telluraves</taxon>
        <taxon>Accipitrimorphae</taxon>
        <taxon>Accipitriformes</taxon>
        <taxon>Accipitridae</taxon>
        <taxon>Accipitrinae</taxon>
        <taxon>Buteo</taxon>
    </lineage>
</organism>
<dbReference type="GO" id="GO:0007420">
    <property type="term" value="P:brain development"/>
    <property type="evidence" value="ECO:0007669"/>
    <property type="project" value="TreeGrafter"/>
</dbReference>
<accession>A0A8C0C2Z6</accession>
<dbReference type="SMART" id="SM00060">
    <property type="entry name" value="FN3"/>
    <property type="match status" value="2"/>
</dbReference>
<dbReference type="GO" id="GO:0005886">
    <property type="term" value="C:plasma membrane"/>
    <property type="evidence" value="ECO:0007669"/>
    <property type="project" value="UniProtKB-SubCell"/>
</dbReference>
<keyword evidence="5" id="KW-0130">Cell adhesion</keyword>
<evidence type="ECO:0000259" key="10">
    <source>
        <dbReference type="PROSITE" id="PS50853"/>
    </source>
</evidence>
<dbReference type="CDD" id="cd00063">
    <property type="entry name" value="FN3"/>
    <property type="match status" value="2"/>
</dbReference>
<keyword evidence="8" id="KW-0325">Glycoprotein</keyword>
<dbReference type="GO" id="GO:0007411">
    <property type="term" value="P:axon guidance"/>
    <property type="evidence" value="ECO:0007669"/>
    <property type="project" value="TreeGrafter"/>
</dbReference>
<dbReference type="FunFam" id="2.60.40.10:FF:000054">
    <property type="entry name" value="Contactin 1"/>
    <property type="match status" value="1"/>
</dbReference>
<dbReference type="FunFam" id="2.60.40.10:FF:000028">
    <property type="entry name" value="Neuronal cell adhesion molecule"/>
    <property type="match status" value="1"/>
</dbReference>
<proteinExistence type="predicted"/>
<keyword evidence="6" id="KW-0472">Membrane</keyword>
<feature type="domain" description="Fibronectin type-III" evidence="10">
    <location>
        <begin position="60"/>
        <end position="156"/>
    </location>
</feature>
<dbReference type="AlphaFoldDB" id="A0A8C0C2Z6"/>
<dbReference type="PANTHER" id="PTHR44170:SF18">
    <property type="entry name" value="CONTACTIN 3B-RELATED"/>
    <property type="match status" value="1"/>
</dbReference>
<evidence type="ECO:0000256" key="5">
    <source>
        <dbReference type="ARBA" id="ARBA00022889"/>
    </source>
</evidence>
<dbReference type="GO" id="GO:0030424">
    <property type="term" value="C:axon"/>
    <property type="evidence" value="ECO:0007669"/>
    <property type="project" value="TreeGrafter"/>
</dbReference>
<reference evidence="11" key="1">
    <citation type="submission" date="2025-08" db="UniProtKB">
        <authorList>
            <consortium name="Ensembl"/>
        </authorList>
    </citation>
    <scope>IDENTIFICATION</scope>
</reference>
<dbReference type="GO" id="GO:0098632">
    <property type="term" value="F:cell-cell adhesion mediator activity"/>
    <property type="evidence" value="ECO:0007669"/>
    <property type="project" value="TreeGrafter"/>
</dbReference>
<dbReference type="InterPro" id="IPR036116">
    <property type="entry name" value="FN3_sf"/>
</dbReference>
<dbReference type="InterPro" id="IPR003961">
    <property type="entry name" value="FN3_dom"/>
</dbReference>
<dbReference type="Pfam" id="PF00041">
    <property type="entry name" value="fn3"/>
    <property type="match status" value="2"/>
</dbReference>
<evidence type="ECO:0000256" key="2">
    <source>
        <dbReference type="ARBA" id="ARBA00022475"/>
    </source>
</evidence>
<keyword evidence="2" id="KW-1003">Cell membrane</keyword>
<comment type="subcellular location">
    <subcellularLocation>
        <location evidence="1">Cell membrane</location>
    </subcellularLocation>
</comment>
<name>A0A8C0C2Z6_9AVES</name>
<dbReference type="Gene3D" id="2.60.40.10">
    <property type="entry name" value="Immunoglobulins"/>
    <property type="match status" value="3"/>
</dbReference>
<feature type="domain" description="Fibronectin type-III" evidence="10">
    <location>
        <begin position="1"/>
        <end position="55"/>
    </location>
</feature>
<evidence type="ECO:0000256" key="4">
    <source>
        <dbReference type="ARBA" id="ARBA00022737"/>
    </source>
</evidence>
<evidence type="ECO:0000313" key="11">
    <source>
        <dbReference type="Ensembl" id="ENSBJAP00000025226.1"/>
    </source>
</evidence>
<keyword evidence="7" id="KW-1015">Disulfide bond</keyword>
<dbReference type="PROSITE" id="PS50853">
    <property type="entry name" value="FN3"/>
    <property type="match status" value="3"/>
</dbReference>
<evidence type="ECO:0000256" key="3">
    <source>
        <dbReference type="ARBA" id="ARBA00022729"/>
    </source>
</evidence>
<evidence type="ECO:0000256" key="6">
    <source>
        <dbReference type="ARBA" id="ARBA00023136"/>
    </source>
</evidence>
<keyword evidence="9" id="KW-0449">Lipoprotein</keyword>
<keyword evidence="3" id="KW-0732">Signal</keyword>